<name>A0A6A6RIS8_9PLEO</name>
<dbReference type="GO" id="GO:0090374">
    <property type="term" value="P:oligopeptide export from mitochondrion"/>
    <property type="evidence" value="ECO:0007669"/>
    <property type="project" value="TreeGrafter"/>
</dbReference>
<dbReference type="InterPro" id="IPR039421">
    <property type="entry name" value="Type_1_exporter"/>
</dbReference>
<dbReference type="InterPro" id="IPR003439">
    <property type="entry name" value="ABC_transporter-like_ATP-bd"/>
</dbReference>
<accession>A0A6A6RIS8</accession>
<evidence type="ECO:0000256" key="3">
    <source>
        <dbReference type="ARBA" id="ARBA00022448"/>
    </source>
</evidence>
<dbReference type="GO" id="GO:0015421">
    <property type="term" value="F:ABC-type oligopeptide transporter activity"/>
    <property type="evidence" value="ECO:0007669"/>
    <property type="project" value="TreeGrafter"/>
</dbReference>
<keyword evidence="8 10" id="KW-0472">Membrane</keyword>
<feature type="transmembrane region" description="Helical" evidence="10">
    <location>
        <begin position="718"/>
        <end position="738"/>
    </location>
</feature>
<evidence type="ECO:0000313" key="13">
    <source>
        <dbReference type="EMBL" id="KAF2634331.1"/>
    </source>
</evidence>
<sequence length="1283" mass="140144">MATTDKAGEKASVPVEEVNEKFGSEDDAQSSTAGLSEEEKRIIERQTEAPNEQVGYFALFRYAGKKDMVVMFVATIASIAAGACLPLMTLVYGNFAGSMTSFSVDASAADRFRHQIDTYTLYFVYLGIGSFVAVYVGMLGFSYTGERMTQQIRELYLRAIFRQNIAFFDFLGSGEITTRISSDMVLVQDGIGQKISLFISGTSMFFSALIVGFVRSWKLTLIMLSATVALVLMMGINGRNMRVNQTKAVDEFATAGTLAEEVISSSRNVTAYGTQKRLQAKYKAYLDRGAKWDFKSKFWLASMIAGMMAVINMQYALAFWQGNRFLKSGELGVANILTVVMAAMVAGISIGHNLPHIQAFGGAIAAATKVFNTIERKSPINPETEEGETPSEFIGNIEFRDIKHIYPSRPDTLVVEGFNLKIEPGKMVALVGASGSGKSTIFGLLERFYLPMAGQVFLDGRDISTLNLRWLRRQMALVSQEPILFSITIGESIAHGLVGTDFEHAADDVKMGLIEKAAKTANAYDFIMDLPEKFQTRVGERGNLLSGGQKQRIAIARAVVSDPKILLLDEATAALDTRSEKVVQEALDQACKGRTTIAIAHRLSTIRNADNIVVMTKGKVVEQGTHDQLIEAQGVYQSLVQAQELGSKIQPNNELSEGSLGEKDNTIVDGEHLSLMRTATTRAATIAAITKDSKEDSYSNWELIKFAWQLNRGEHGQMAIGFLLCFAAGAGPAIQAIFLGNSINGFLLPQTSTGGHDLSFWCWMFFMLGIAMYVFYFAQGFTLSKASAQLVARIREQAFGAILRQDIEFFDGDTVTSGALATFLSSEANRLAGLSGSTLGTILTAIATVVIAVIVGLSFGWKLGLVCTSTLPLMLGCGYFRFHALVRMEKNTKKSTDAASFACEAASSIRTVASLSLESHLLNEYHEKLTQQAKGNLKFMNVSAVLYALSQGLSMFIFALVFWYGGGLMLSSEYTVLQFFIVYSAIINGAQNAGAVFSFAPDMGEARQAAIVLKSFLNRVPKIDHWSTEGKQVDRLVGKIEIRSVRFNYPGRADHRVLRGVDITAEPGQFVALVGASGSGKSTIMALLERFYDPTEGVVMVDGVELKDYHLQSYRSQLAIVSQETTLYTGTIRENIMADKEDVSEEEVVKACKDANIYEFITSLPDGFNTLVGAKGALLSGGQRQRLAIARALLRDPKILLLDEATSALDSTSERVVQDALDSAAQGRTTIAIAHRLSTIQQADVIYVFDQGKVVEKGRHDELMGRRGVYWELARLQSMGAPQ</sequence>
<feature type="domain" description="ABC transmembrane type-1" evidence="12">
    <location>
        <begin position="72"/>
        <end position="351"/>
    </location>
</feature>
<evidence type="ECO:0000256" key="4">
    <source>
        <dbReference type="ARBA" id="ARBA00022692"/>
    </source>
</evidence>
<evidence type="ECO:0000313" key="14">
    <source>
        <dbReference type="Proteomes" id="UP000799753"/>
    </source>
</evidence>
<feature type="transmembrane region" description="Helical" evidence="10">
    <location>
        <begin position="122"/>
        <end position="143"/>
    </location>
</feature>
<protein>
    <submittedName>
        <fullName evidence="13">P-loop containing nucleoside triphosphate hydrolase protein</fullName>
    </submittedName>
</protein>
<dbReference type="InterPro" id="IPR036640">
    <property type="entry name" value="ABC1_TM_sf"/>
</dbReference>
<dbReference type="PANTHER" id="PTHR43394">
    <property type="entry name" value="ATP-DEPENDENT PERMEASE MDL1, MITOCHONDRIAL"/>
    <property type="match status" value="1"/>
</dbReference>
<keyword evidence="13" id="KW-0378">Hydrolase</keyword>
<feature type="transmembrane region" description="Helical" evidence="10">
    <location>
        <begin position="195"/>
        <end position="213"/>
    </location>
</feature>
<feature type="transmembrane region" description="Helical" evidence="10">
    <location>
        <begin position="831"/>
        <end position="857"/>
    </location>
</feature>
<keyword evidence="14" id="KW-1185">Reference proteome</keyword>
<keyword evidence="6" id="KW-0067">ATP-binding</keyword>
<evidence type="ECO:0000256" key="7">
    <source>
        <dbReference type="ARBA" id="ARBA00022989"/>
    </source>
</evidence>
<dbReference type="PROSITE" id="PS50893">
    <property type="entry name" value="ABC_TRANSPORTER_2"/>
    <property type="match status" value="2"/>
</dbReference>
<dbReference type="GO" id="GO:0016887">
    <property type="term" value="F:ATP hydrolysis activity"/>
    <property type="evidence" value="ECO:0007669"/>
    <property type="project" value="InterPro"/>
</dbReference>
<comment type="subcellular location">
    <subcellularLocation>
        <location evidence="1">Membrane</location>
        <topology evidence="1">Multi-pass membrane protein</topology>
    </subcellularLocation>
</comment>
<dbReference type="OrthoDB" id="6500128at2759"/>
<feature type="domain" description="ABC transporter" evidence="11">
    <location>
        <begin position="1040"/>
        <end position="1276"/>
    </location>
</feature>
<dbReference type="EMBL" id="MU006839">
    <property type="protein sequence ID" value="KAF2634331.1"/>
    <property type="molecule type" value="Genomic_DNA"/>
</dbReference>
<feature type="transmembrane region" description="Helical" evidence="10">
    <location>
        <begin position="863"/>
        <end position="882"/>
    </location>
</feature>
<reference evidence="13" key="1">
    <citation type="journal article" date="2020" name="Stud. Mycol.">
        <title>101 Dothideomycetes genomes: a test case for predicting lifestyles and emergence of pathogens.</title>
        <authorList>
            <person name="Haridas S."/>
            <person name="Albert R."/>
            <person name="Binder M."/>
            <person name="Bloem J."/>
            <person name="Labutti K."/>
            <person name="Salamov A."/>
            <person name="Andreopoulos B."/>
            <person name="Baker S."/>
            <person name="Barry K."/>
            <person name="Bills G."/>
            <person name="Bluhm B."/>
            <person name="Cannon C."/>
            <person name="Castanera R."/>
            <person name="Culley D."/>
            <person name="Daum C."/>
            <person name="Ezra D."/>
            <person name="Gonzalez J."/>
            <person name="Henrissat B."/>
            <person name="Kuo A."/>
            <person name="Liang C."/>
            <person name="Lipzen A."/>
            <person name="Lutzoni F."/>
            <person name="Magnuson J."/>
            <person name="Mondo S."/>
            <person name="Nolan M."/>
            <person name="Ohm R."/>
            <person name="Pangilinan J."/>
            <person name="Park H.-J."/>
            <person name="Ramirez L."/>
            <person name="Alfaro M."/>
            <person name="Sun H."/>
            <person name="Tritt A."/>
            <person name="Yoshinaga Y."/>
            <person name="Zwiers L.-H."/>
            <person name="Turgeon B."/>
            <person name="Goodwin S."/>
            <person name="Spatafora J."/>
            <person name="Crous P."/>
            <person name="Grigoriev I."/>
        </authorList>
    </citation>
    <scope>NUCLEOTIDE SEQUENCE</scope>
    <source>
        <strain evidence="13">CBS 473.64</strain>
    </source>
</reference>
<evidence type="ECO:0000256" key="2">
    <source>
        <dbReference type="ARBA" id="ARBA00007577"/>
    </source>
</evidence>
<dbReference type="GO" id="GO:0005524">
    <property type="term" value="F:ATP binding"/>
    <property type="evidence" value="ECO:0007669"/>
    <property type="project" value="UniProtKB-KW"/>
</dbReference>
<comment type="similarity">
    <text evidence="2">Belongs to the ABC transporter superfamily. ABCB family. Multidrug resistance exporter (TC 3.A.1.201) subfamily.</text>
</comment>
<feature type="transmembrane region" description="Helical" evidence="10">
    <location>
        <begin position="219"/>
        <end position="237"/>
    </location>
</feature>
<dbReference type="PROSITE" id="PS00211">
    <property type="entry name" value="ABC_TRANSPORTER_1"/>
    <property type="match status" value="2"/>
</dbReference>
<proteinExistence type="inferred from homology"/>
<feature type="region of interest" description="Disordered" evidence="9">
    <location>
        <begin position="1"/>
        <end position="40"/>
    </location>
</feature>
<evidence type="ECO:0000256" key="1">
    <source>
        <dbReference type="ARBA" id="ARBA00004141"/>
    </source>
</evidence>
<feature type="domain" description="ABC transmembrane type-1" evidence="12">
    <location>
        <begin position="719"/>
        <end position="1005"/>
    </location>
</feature>
<dbReference type="Gene3D" id="3.40.50.300">
    <property type="entry name" value="P-loop containing nucleotide triphosphate hydrolases"/>
    <property type="match status" value="2"/>
</dbReference>
<evidence type="ECO:0000259" key="11">
    <source>
        <dbReference type="PROSITE" id="PS50893"/>
    </source>
</evidence>
<dbReference type="CDD" id="cd03249">
    <property type="entry name" value="ABC_MTABC3_MDL1_MDL2"/>
    <property type="match status" value="2"/>
</dbReference>
<evidence type="ECO:0000259" key="12">
    <source>
        <dbReference type="PROSITE" id="PS50929"/>
    </source>
</evidence>
<feature type="transmembrane region" description="Helical" evidence="10">
    <location>
        <begin position="298"/>
        <end position="320"/>
    </location>
</feature>
<dbReference type="FunFam" id="3.40.50.300:FF:000205">
    <property type="entry name" value="ABC transporter B family member 4"/>
    <property type="match status" value="1"/>
</dbReference>
<evidence type="ECO:0000256" key="8">
    <source>
        <dbReference type="ARBA" id="ARBA00023136"/>
    </source>
</evidence>
<feature type="transmembrane region" description="Helical" evidence="10">
    <location>
        <begin position="69"/>
        <end position="92"/>
    </location>
</feature>
<gene>
    <name evidence="13" type="ORF">P280DRAFT_278712</name>
</gene>
<feature type="domain" description="ABC transporter" evidence="11">
    <location>
        <begin position="397"/>
        <end position="642"/>
    </location>
</feature>
<dbReference type="InterPro" id="IPR011527">
    <property type="entry name" value="ABC1_TM_dom"/>
</dbReference>
<evidence type="ECO:0000256" key="6">
    <source>
        <dbReference type="ARBA" id="ARBA00022840"/>
    </source>
</evidence>
<feature type="transmembrane region" description="Helical" evidence="10">
    <location>
        <begin position="332"/>
        <end position="350"/>
    </location>
</feature>
<evidence type="ECO:0000256" key="10">
    <source>
        <dbReference type="SAM" id="Phobius"/>
    </source>
</evidence>
<dbReference type="SUPFAM" id="SSF90123">
    <property type="entry name" value="ABC transporter transmembrane region"/>
    <property type="match status" value="2"/>
</dbReference>
<evidence type="ECO:0000256" key="5">
    <source>
        <dbReference type="ARBA" id="ARBA00022741"/>
    </source>
</evidence>
<keyword evidence="3" id="KW-0813">Transport</keyword>
<dbReference type="Gene3D" id="1.20.1560.10">
    <property type="entry name" value="ABC transporter type 1, transmembrane domain"/>
    <property type="match status" value="1"/>
</dbReference>
<dbReference type="InterPro" id="IPR027417">
    <property type="entry name" value="P-loop_NTPase"/>
</dbReference>
<feature type="transmembrane region" description="Helical" evidence="10">
    <location>
        <begin position="976"/>
        <end position="1000"/>
    </location>
</feature>
<dbReference type="CDD" id="cd18577">
    <property type="entry name" value="ABC_6TM_Pgp_ABCB1_D1_like"/>
    <property type="match status" value="1"/>
</dbReference>
<feature type="transmembrane region" description="Helical" evidence="10">
    <location>
        <begin position="758"/>
        <end position="778"/>
    </location>
</feature>
<dbReference type="Pfam" id="PF00664">
    <property type="entry name" value="ABC_membrane"/>
    <property type="match status" value="2"/>
</dbReference>
<keyword evidence="4 10" id="KW-0812">Transmembrane</keyword>
<dbReference type="Proteomes" id="UP000799753">
    <property type="component" value="Unassembled WGS sequence"/>
</dbReference>
<organism evidence="13 14">
    <name type="scientific">Massarina eburnea CBS 473.64</name>
    <dbReference type="NCBI Taxonomy" id="1395130"/>
    <lineage>
        <taxon>Eukaryota</taxon>
        <taxon>Fungi</taxon>
        <taxon>Dikarya</taxon>
        <taxon>Ascomycota</taxon>
        <taxon>Pezizomycotina</taxon>
        <taxon>Dothideomycetes</taxon>
        <taxon>Pleosporomycetidae</taxon>
        <taxon>Pleosporales</taxon>
        <taxon>Massarineae</taxon>
        <taxon>Massarinaceae</taxon>
        <taxon>Massarina</taxon>
    </lineage>
</organism>
<dbReference type="InterPro" id="IPR003593">
    <property type="entry name" value="AAA+_ATPase"/>
</dbReference>
<dbReference type="GO" id="GO:0005743">
    <property type="term" value="C:mitochondrial inner membrane"/>
    <property type="evidence" value="ECO:0007669"/>
    <property type="project" value="TreeGrafter"/>
</dbReference>
<keyword evidence="7 10" id="KW-1133">Transmembrane helix</keyword>
<dbReference type="PROSITE" id="PS50929">
    <property type="entry name" value="ABC_TM1F"/>
    <property type="match status" value="2"/>
</dbReference>
<dbReference type="Pfam" id="PF00005">
    <property type="entry name" value="ABC_tran"/>
    <property type="match status" value="2"/>
</dbReference>
<feature type="transmembrane region" description="Helical" evidence="10">
    <location>
        <begin position="944"/>
        <end position="964"/>
    </location>
</feature>
<dbReference type="FunFam" id="3.40.50.300:FF:000967">
    <property type="entry name" value="ABC multidrug transporter mdr4"/>
    <property type="match status" value="1"/>
</dbReference>
<dbReference type="CDD" id="cd18578">
    <property type="entry name" value="ABC_6TM_Pgp_ABCB1_D2_like"/>
    <property type="match status" value="1"/>
</dbReference>
<keyword evidence="5" id="KW-0547">Nucleotide-binding</keyword>
<dbReference type="FunFam" id="1.20.1560.10:FF:000102">
    <property type="entry name" value="ABC multidrug transporter Mdr1"/>
    <property type="match status" value="1"/>
</dbReference>
<dbReference type="InterPro" id="IPR017871">
    <property type="entry name" value="ABC_transporter-like_CS"/>
</dbReference>
<dbReference type="SUPFAM" id="SSF52540">
    <property type="entry name" value="P-loop containing nucleoside triphosphate hydrolases"/>
    <property type="match status" value="2"/>
</dbReference>
<dbReference type="PANTHER" id="PTHR43394:SF1">
    <property type="entry name" value="ATP-BINDING CASSETTE SUB-FAMILY B MEMBER 10, MITOCHONDRIAL"/>
    <property type="match status" value="1"/>
</dbReference>
<dbReference type="SMART" id="SM00382">
    <property type="entry name" value="AAA"/>
    <property type="match status" value="2"/>
</dbReference>
<evidence type="ECO:0000256" key="9">
    <source>
        <dbReference type="SAM" id="MobiDB-lite"/>
    </source>
</evidence>